<evidence type="ECO:0000256" key="3">
    <source>
        <dbReference type="ARBA" id="ARBA00022776"/>
    </source>
</evidence>
<gene>
    <name evidence="7" type="ORF">QBC38DRAFT_468240</name>
</gene>
<keyword evidence="5" id="KW-0131">Cell cycle</keyword>
<organism evidence="7 8">
    <name type="scientific">Podospora fimiseda</name>
    <dbReference type="NCBI Taxonomy" id="252190"/>
    <lineage>
        <taxon>Eukaryota</taxon>
        <taxon>Fungi</taxon>
        <taxon>Dikarya</taxon>
        <taxon>Ascomycota</taxon>
        <taxon>Pezizomycotina</taxon>
        <taxon>Sordariomycetes</taxon>
        <taxon>Sordariomycetidae</taxon>
        <taxon>Sordariales</taxon>
        <taxon>Podosporaceae</taxon>
        <taxon>Podospora</taxon>
    </lineage>
</organism>
<dbReference type="PANTHER" id="PTHR13260:SF0">
    <property type="entry name" value="ANAPHASE-PROMOTING COMPLEX SUBUNIT 4"/>
    <property type="match status" value="1"/>
</dbReference>
<accession>A0AAN7H0J9</accession>
<evidence type="ECO:0000313" key="7">
    <source>
        <dbReference type="EMBL" id="KAK4230896.1"/>
    </source>
</evidence>
<dbReference type="Pfam" id="PF12896">
    <property type="entry name" value="ANAPC4"/>
    <property type="match status" value="1"/>
</dbReference>
<comment type="caution">
    <text evidence="7">The sequence shown here is derived from an EMBL/GenBank/DDBJ whole genome shotgun (WGS) entry which is preliminary data.</text>
</comment>
<dbReference type="AlphaFoldDB" id="A0AAN7H0J9"/>
<keyword evidence="3" id="KW-0498">Mitosis</keyword>
<reference evidence="7" key="1">
    <citation type="journal article" date="2023" name="Mol. Phylogenet. Evol.">
        <title>Genome-scale phylogeny and comparative genomics of the fungal order Sordariales.</title>
        <authorList>
            <person name="Hensen N."/>
            <person name="Bonometti L."/>
            <person name="Westerberg I."/>
            <person name="Brannstrom I.O."/>
            <person name="Guillou S."/>
            <person name="Cros-Aarteil S."/>
            <person name="Calhoun S."/>
            <person name="Haridas S."/>
            <person name="Kuo A."/>
            <person name="Mondo S."/>
            <person name="Pangilinan J."/>
            <person name="Riley R."/>
            <person name="LaButti K."/>
            <person name="Andreopoulos B."/>
            <person name="Lipzen A."/>
            <person name="Chen C."/>
            <person name="Yan M."/>
            <person name="Daum C."/>
            <person name="Ng V."/>
            <person name="Clum A."/>
            <person name="Steindorff A."/>
            <person name="Ohm R.A."/>
            <person name="Martin F."/>
            <person name="Silar P."/>
            <person name="Natvig D.O."/>
            <person name="Lalanne C."/>
            <person name="Gautier V."/>
            <person name="Ament-Velasquez S.L."/>
            <person name="Kruys A."/>
            <person name="Hutchinson M.I."/>
            <person name="Powell A.J."/>
            <person name="Barry K."/>
            <person name="Miller A.N."/>
            <person name="Grigoriev I.V."/>
            <person name="Debuchy R."/>
            <person name="Gladieux P."/>
            <person name="Hiltunen Thoren M."/>
            <person name="Johannesson H."/>
        </authorList>
    </citation>
    <scope>NUCLEOTIDE SEQUENCE</scope>
    <source>
        <strain evidence="7">CBS 990.96</strain>
    </source>
</reference>
<evidence type="ECO:0000256" key="5">
    <source>
        <dbReference type="ARBA" id="ARBA00023306"/>
    </source>
</evidence>
<evidence type="ECO:0000256" key="2">
    <source>
        <dbReference type="ARBA" id="ARBA00022618"/>
    </source>
</evidence>
<feature type="domain" description="Anaphase-promoting complex subunit 4 long" evidence="6">
    <location>
        <begin position="94"/>
        <end position="298"/>
    </location>
</feature>
<evidence type="ECO:0000256" key="1">
    <source>
        <dbReference type="ARBA" id="ARBA00016067"/>
    </source>
</evidence>
<dbReference type="GO" id="GO:0031145">
    <property type="term" value="P:anaphase-promoting complex-dependent catabolic process"/>
    <property type="evidence" value="ECO:0007669"/>
    <property type="project" value="InterPro"/>
</dbReference>
<dbReference type="Proteomes" id="UP001301958">
    <property type="component" value="Unassembled WGS sequence"/>
</dbReference>
<evidence type="ECO:0000256" key="4">
    <source>
        <dbReference type="ARBA" id="ARBA00022786"/>
    </source>
</evidence>
<name>A0AAN7H0J9_9PEZI</name>
<evidence type="ECO:0000259" key="6">
    <source>
        <dbReference type="Pfam" id="PF12896"/>
    </source>
</evidence>
<dbReference type="GO" id="GO:0005680">
    <property type="term" value="C:anaphase-promoting complex"/>
    <property type="evidence" value="ECO:0007669"/>
    <property type="project" value="InterPro"/>
</dbReference>
<dbReference type="InterPro" id="IPR024790">
    <property type="entry name" value="APC4_long_dom"/>
</dbReference>
<reference evidence="7" key="2">
    <citation type="submission" date="2023-05" db="EMBL/GenBank/DDBJ databases">
        <authorList>
            <consortium name="Lawrence Berkeley National Laboratory"/>
            <person name="Steindorff A."/>
            <person name="Hensen N."/>
            <person name="Bonometti L."/>
            <person name="Westerberg I."/>
            <person name="Brannstrom I.O."/>
            <person name="Guillou S."/>
            <person name="Cros-Aarteil S."/>
            <person name="Calhoun S."/>
            <person name="Haridas S."/>
            <person name="Kuo A."/>
            <person name="Mondo S."/>
            <person name="Pangilinan J."/>
            <person name="Riley R."/>
            <person name="Labutti K."/>
            <person name="Andreopoulos B."/>
            <person name="Lipzen A."/>
            <person name="Chen C."/>
            <person name="Yanf M."/>
            <person name="Daum C."/>
            <person name="Ng V."/>
            <person name="Clum A."/>
            <person name="Ohm R."/>
            <person name="Martin F."/>
            <person name="Silar P."/>
            <person name="Natvig D."/>
            <person name="Lalanne C."/>
            <person name="Gautier V."/>
            <person name="Ament-Velasquez S.L."/>
            <person name="Kruys A."/>
            <person name="Hutchinson M.I."/>
            <person name="Powell A.J."/>
            <person name="Barry K."/>
            <person name="Miller A.N."/>
            <person name="Grigoriev I.V."/>
            <person name="Debuchy R."/>
            <person name="Gladieux P."/>
            <person name="Thoren M.H."/>
            <person name="Johannesson H."/>
        </authorList>
    </citation>
    <scope>NUCLEOTIDE SEQUENCE</scope>
    <source>
        <strain evidence="7">CBS 990.96</strain>
    </source>
</reference>
<keyword evidence="2" id="KW-0132">Cell division</keyword>
<dbReference type="GO" id="GO:0070979">
    <property type="term" value="P:protein K11-linked ubiquitination"/>
    <property type="evidence" value="ECO:0007669"/>
    <property type="project" value="TreeGrafter"/>
</dbReference>
<dbReference type="GO" id="GO:0034399">
    <property type="term" value="C:nuclear periphery"/>
    <property type="evidence" value="ECO:0007669"/>
    <property type="project" value="TreeGrafter"/>
</dbReference>
<dbReference type="InterPro" id="IPR024789">
    <property type="entry name" value="APC4"/>
</dbReference>
<dbReference type="PANTHER" id="PTHR13260">
    <property type="entry name" value="ANAPHASE PROMOTING COMPLEX SUBUNIT 4 APC4"/>
    <property type="match status" value="1"/>
</dbReference>
<sequence length="602" mass="67289">MFLFSTTVGLEFVFKPLRAEDADDVHVMVVGMEGGGIHLSIYDSFVIGTFRHDDPKQKGTGTVYELCGHSSRPEISTHMLLMKPQGVDIHSLRLVPMDLTFVHHSPVNLSLLASKVTTLQNLLRYVKQAQSHMAGEWKGTRELPSRFLLAVQDDLAKMNRGGNGELTVVQALYHTVVTGHVFPPVKEWLLDSVAERGHKRWEKAVFSGLMNLRSLVHENFIPALERSAVILSRLLGIARFHESNEIIGFKAAEISKLIDIVSCLMVVAHKVLLHVMIELEHFTAFSVWLRMEIDKQSSSSGPSEELTEKEATMDNVKVLRYIQRYLISSPLAIFFDEGAKEDFVQNEALAEGGTSLLQFLDRELQKQEQGQEYMKALPHIEFLVKYLDKKACNVFENIAEAEKRGVRFGQATEISIGEKIWKHDVLLCAPSDSLGEAITAVVPERSKNIVYLFQTSVEITNGLSDTPFTLAIGVRLPAGVTIIDLGFLNGKSLLALCHIEREPKYALVRIAYHKIQCEAYMDGRPPQVMDVDFGPILEQYGFGQLSGFTPVQMEVLRGSGLGGEMPARVCLMGRDKAMYKTYKLPKELDGDGLRESREGEDA</sequence>
<keyword evidence="8" id="KW-1185">Reference proteome</keyword>
<keyword evidence="4" id="KW-0833">Ubl conjugation pathway</keyword>
<protein>
    <recommendedName>
        <fullName evidence="1">Anaphase-promoting complex subunit 4</fullName>
    </recommendedName>
</protein>
<evidence type="ECO:0000313" key="8">
    <source>
        <dbReference type="Proteomes" id="UP001301958"/>
    </source>
</evidence>
<dbReference type="GO" id="GO:0051301">
    <property type="term" value="P:cell division"/>
    <property type="evidence" value="ECO:0007669"/>
    <property type="project" value="UniProtKB-KW"/>
</dbReference>
<dbReference type="EMBL" id="MU865296">
    <property type="protein sequence ID" value="KAK4230896.1"/>
    <property type="molecule type" value="Genomic_DNA"/>
</dbReference>
<proteinExistence type="predicted"/>